<dbReference type="GO" id="GO:0019752">
    <property type="term" value="P:carboxylic acid metabolic process"/>
    <property type="evidence" value="ECO:0007669"/>
    <property type="project" value="InterPro"/>
</dbReference>
<evidence type="ECO:0000256" key="1">
    <source>
        <dbReference type="ARBA" id="ARBA00001933"/>
    </source>
</evidence>
<dbReference type="Proteomes" id="UP000521943">
    <property type="component" value="Unassembled WGS sequence"/>
</dbReference>
<evidence type="ECO:0000256" key="5">
    <source>
        <dbReference type="PIRSR" id="PIRSR602129-50"/>
    </source>
</evidence>
<feature type="region of interest" description="Disordered" evidence="6">
    <location>
        <begin position="428"/>
        <end position="448"/>
    </location>
</feature>
<evidence type="ECO:0000313" key="8">
    <source>
        <dbReference type="Proteomes" id="UP000521943"/>
    </source>
</evidence>
<dbReference type="Pfam" id="PF00282">
    <property type="entry name" value="Pyridoxal_deC"/>
    <property type="match status" value="1"/>
</dbReference>
<dbReference type="PANTHER" id="PTHR42735:SF4">
    <property type="entry name" value="PYRIDOXAL PHOSPHATE-DEPENDENT DECARBOXYLASE FAMILY PROTEIN"/>
    <property type="match status" value="1"/>
</dbReference>
<gene>
    <name evidence="7" type="ORF">DFP72DRAFT_1034355</name>
</gene>
<dbReference type="InterPro" id="IPR002129">
    <property type="entry name" value="PyrdxlP-dep_de-COase"/>
</dbReference>
<dbReference type="GO" id="GO:0030170">
    <property type="term" value="F:pyridoxal phosphate binding"/>
    <property type="evidence" value="ECO:0007669"/>
    <property type="project" value="InterPro"/>
</dbReference>
<feature type="compositionally biased region" description="Polar residues" evidence="6">
    <location>
        <begin position="433"/>
        <end position="442"/>
    </location>
</feature>
<comment type="caution">
    <text evidence="7">The sequence shown here is derived from an EMBL/GenBank/DDBJ whole genome shotgun (WGS) entry which is preliminary data.</text>
</comment>
<proteinExistence type="inferred from homology"/>
<evidence type="ECO:0000256" key="6">
    <source>
        <dbReference type="SAM" id="MobiDB-lite"/>
    </source>
</evidence>
<name>A0A8H6M477_9AGAR</name>
<dbReference type="InterPro" id="IPR015424">
    <property type="entry name" value="PyrdxlP-dep_Trfase"/>
</dbReference>
<dbReference type="GO" id="GO:0016831">
    <property type="term" value="F:carboxy-lyase activity"/>
    <property type="evidence" value="ECO:0007669"/>
    <property type="project" value="InterPro"/>
</dbReference>
<dbReference type="AlphaFoldDB" id="A0A8H6M477"/>
<organism evidence="7 8">
    <name type="scientific">Ephemerocybe angulata</name>
    <dbReference type="NCBI Taxonomy" id="980116"/>
    <lineage>
        <taxon>Eukaryota</taxon>
        <taxon>Fungi</taxon>
        <taxon>Dikarya</taxon>
        <taxon>Basidiomycota</taxon>
        <taxon>Agaricomycotina</taxon>
        <taxon>Agaricomycetes</taxon>
        <taxon>Agaricomycetidae</taxon>
        <taxon>Agaricales</taxon>
        <taxon>Agaricineae</taxon>
        <taxon>Psathyrellaceae</taxon>
        <taxon>Ephemerocybe</taxon>
    </lineage>
</organism>
<evidence type="ECO:0000256" key="4">
    <source>
        <dbReference type="ARBA" id="ARBA00023239"/>
    </source>
</evidence>
<comment type="cofactor">
    <cofactor evidence="1 5">
        <name>pyridoxal 5'-phosphate</name>
        <dbReference type="ChEBI" id="CHEBI:597326"/>
    </cofactor>
</comment>
<evidence type="ECO:0000313" key="7">
    <source>
        <dbReference type="EMBL" id="KAF6750887.1"/>
    </source>
</evidence>
<evidence type="ECO:0000256" key="3">
    <source>
        <dbReference type="ARBA" id="ARBA00022898"/>
    </source>
</evidence>
<accession>A0A8H6M477</accession>
<dbReference type="OrthoDB" id="2161780at2759"/>
<dbReference type="InterPro" id="IPR021115">
    <property type="entry name" value="Pyridoxal-P_BS"/>
</dbReference>
<dbReference type="PANTHER" id="PTHR42735">
    <property type="match status" value="1"/>
</dbReference>
<keyword evidence="8" id="KW-1185">Reference proteome</keyword>
<keyword evidence="4" id="KW-0456">Lyase</keyword>
<dbReference type="Gene3D" id="3.40.640.10">
    <property type="entry name" value="Type I PLP-dependent aspartate aminotransferase-like (Major domain)"/>
    <property type="match status" value="1"/>
</dbReference>
<keyword evidence="3 5" id="KW-0663">Pyridoxal phosphate</keyword>
<reference evidence="7 8" key="1">
    <citation type="submission" date="2020-07" db="EMBL/GenBank/DDBJ databases">
        <title>Comparative genomics of pyrophilous fungi reveals a link between fire events and developmental genes.</title>
        <authorList>
            <consortium name="DOE Joint Genome Institute"/>
            <person name="Steindorff A.S."/>
            <person name="Carver A."/>
            <person name="Calhoun S."/>
            <person name="Stillman K."/>
            <person name="Liu H."/>
            <person name="Lipzen A."/>
            <person name="Pangilinan J."/>
            <person name="Labutti K."/>
            <person name="Bruns T.D."/>
            <person name="Grigoriev I.V."/>
        </authorList>
    </citation>
    <scope>NUCLEOTIDE SEQUENCE [LARGE SCALE GENOMIC DNA]</scope>
    <source>
        <strain evidence="7 8">CBS 144469</strain>
    </source>
</reference>
<comment type="similarity">
    <text evidence="2">Belongs to the group II decarboxylase family.</text>
</comment>
<evidence type="ECO:0000256" key="2">
    <source>
        <dbReference type="ARBA" id="ARBA00009533"/>
    </source>
</evidence>
<dbReference type="SUPFAM" id="SSF53383">
    <property type="entry name" value="PLP-dependent transferases"/>
    <property type="match status" value="1"/>
</dbReference>
<sequence length="1102" mass="121939">MLAARRPRAFVHGPVERHVLMTATVRCLRGAQNSAATYQASSQQIHEAVSAWFLGPQAENAELLKDLFNDIVADHVSARTSYHPEDGAFITQDIKRSEVYHRMVATLRTKLARLSSLLNDRSVPFYSPRYGAHMVFESSLPSIAGWLAAMLLNPNNVSFDAGPITTLLELEVGRDLCRMLGFEEGGDVRSWGHLTCDGTVANIEAIWCLRSFTARNLKFYPLALRAAMAPSHPLNFLSKIFTVPLPSNPAIDVPLCFLSTWELLNLRPTDILSIPDRLTREHNVSTHFLETTLSKYLVQSTGMAGLGAWGVDKSPKFLVASTKHYSWPKGVALAGVGSENLVNVPVDIHARIDVQALRHILDHHLSTQQAVYAVVAIMGSTEEGAVDPLAKIIELREEYQAKGLSFIVHADAAWGGYFTSTLRDPPAEWHSTWPGSSSSTQDASERTPFNRDYSPTLAMKPYTLHQLGALKDADSVTIDPHKGGYCPYPAGGLCYRDRRMRCLLTWTAPYIQHGKRGESIGVHGVEGSKPGAAAAAVYMHHSVVGLHKRGHGGLLGEVSFTCARIAAHWATMSDASTPYTITPFNPLRSESTPASPAATAELEAEKRFIKERILGRSNEELIKEAESDPGVLAELRALGSDLNINAFVCNFRWVLNDDVSEANYLNRCIFDRLSVTDIGQHPRQVPLFISATVLQAQDYGVCLERLKERAGLEAGSGHDLFVLRNVVMSPFQAGAGFVGKMEEAFRRVLEESLKHVVEKNTVTPQIHRFVVQGTDRLFLAYRPLFHKANGRQQLILEVDVPDRAQWAAYLEARAEYPNAIFELWTRPMPVTIEQLLEGKDPLPCLVLADNHIVLNVACAIVSLNLTIAHPRVVKHRSLRSRYLDAEYPGAHTPFYLYGTPAQAHIDHMLLKAPNAQFSAEGVGLELDHPVPSEKLAAGVILYVLNAPEAAMQPFQEDRDGAVAVFLYPDAQFEVMVCDDPFEATAHGPGLADASTHKHPVIARGKMRLPLNVFVDMVDLNREDFRGNERITPGMVKGMDWEDQTAWMAMVRERLDEGGNEYFTSNRNHGVDGMFNDGRDISRKPDLREEVDADADVKAAGYN</sequence>
<dbReference type="PROSITE" id="PS00392">
    <property type="entry name" value="DDC_GAD_HDC_YDC"/>
    <property type="match status" value="1"/>
</dbReference>
<dbReference type="InterPro" id="IPR015421">
    <property type="entry name" value="PyrdxlP-dep_Trfase_major"/>
</dbReference>
<feature type="modified residue" description="N6-(pyridoxal phosphate)lysine" evidence="5">
    <location>
        <position position="482"/>
    </location>
</feature>
<dbReference type="EMBL" id="JACGCI010000054">
    <property type="protein sequence ID" value="KAF6750887.1"/>
    <property type="molecule type" value="Genomic_DNA"/>
</dbReference>
<dbReference type="InterPro" id="IPR050477">
    <property type="entry name" value="GrpII_AminoAcid_Decarb"/>
</dbReference>
<protein>
    <submittedName>
        <fullName evidence="7">Group II decarboxylase</fullName>
    </submittedName>
</protein>